<gene>
    <name evidence="2" type="ORF">NDU88_012978</name>
</gene>
<dbReference type="EMBL" id="JANPWB010000010">
    <property type="protein sequence ID" value="KAJ1146716.1"/>
    <property type="molecule type" value="Genomic_DNA"/>
</dbReference>
<protein>
    <submittedName>
        <fullName evidence="2">Uncharacterized protein</fullName>
    </submittedName>
</protein>
<reference evidence="2" key="1">
    <citation type="journal article" date="2022" name="bioRxiv">
        <title>Sequencing and chromosome-scale assembly of the giantPleurodeles waltlgenome.</title>
        <authorList>
            <person name="Brown T."/>
            <person name="Elewa A."/>
            <person name="Iarovenko S."/>
            <person name="Subramanian E."/>
            <person name="Araus A.J."/>
            <person name="Petzold A."/>
            <person name="Susuki M."/>
            <person name="Suzuki K.-i.T."/>
            <person name="Hayashi T."/>
            <person name="Toyoda A."/>
            <person name="Oliveira C."/>
            <person name="Osipova E."/>
            <person name="Leigh N.D."/>
            <person name="Simon A."/>
            <person name="Yun M.H."/>
        </authorList>
    </citation>
    <scope>NUCLEOTIDE SEQUENCE</scope>
    <source>
        <strain evidence="2">20211129_DDA</strain>
        <tissue evidence="2">Liver</tissue>
    </source>
</reference>
<evidence type="ECO:0000313" key="2">
    <source>
        <dbReference type="EMBL" id="KAJ1146716.1"/>
    </source>
</evidence>
<proteinExistence type="predicted"/>
<feature type="region of interest" description="Disordered" evidence="1">
    <location>
        <begin position="30"/>
        <end position="112"/>
    </location>
</feature>
<accession>A0AAV7R2C4</accession>
<evidence type="ECO:0000256" key="1">
    <source>
        <dbReference type="SAM" id="MobiDB-lite"/>
    </source>
</evidence>
<dbReference type="AlphaFoldDB" id="A0AAV7R2C4"/>
<feature type="compositionally biased region" description="Polar residues" evidence="1">
    <location>
        <begin position="51"/>
        <end position="61"/>
    </location>
</feature>
<keyword evidence="3" id="KW-1185">Reference proteome</keyword>
<sequence>MAVPPVCAGLMPLGRLVPGALSAEVRSGRWISSAASRPLMTQMRDGEKNRPGSQDELQNTPARGPKPVTLSTELGEEASREEAWFGRASDGGGESDEPGPVLVPHEDPSTGT</sequence>
<name>A0AAV7R2C4_PLEWA</name>
<organism evidence="2 3">
    <name type="scientific">Pleurodeles waltl</name>
    <name type="common">Iberian ribbed newt</name>
    <dbReference type="NCBI Taxonomy" id="8319"/>
    <lineage>
        <taxon>Eukaryota</taxon>
        <taxon>Metazoa</taxon>
        <taxon>Chordata</taxon>
        <taxon>Craniata</taxon>
        <taxon>Vertebrata</taxon>
        <taxon>Euteleostomi</taxon>
        <taxon>Amphibia</taxon>
        <taxon>Batrachia</taxon>
        <taxon>Caudata</taxon>
        <taxon>Salamandroidea</taxon>
        <taxon>Salamandridae</taxon>
        <taxon>Pleurodelinae</taxon>
        <taxon>Pleurodeles</taxon>
    </lineage>
</organism>
<dbReference type="Proteomes" id="UP001066276">
    <property type="component" value="Chromosome 6"/>
</dbReference>
<evidence type="ECO:0000313" key="3">
    <source>
        <dbReference type="Proteomes" id="UP001066276"/>
    </source>
</evidence>
<comment type="caution">
    <text evidence="2">The sequence shown here is derived from an EMBL/GenBank/DDBJ whole genome shotgun (WGS) entry which is preliminary data.</text>
</comment>